<feature type="compositionally biased region" description="Low complexity" evidence="1">
    <location>
        <begin position="109"/>
        <end position="121"/>
    </location>
</feature>
<dbReference type="EMBL" id="JAFIRN010000009">
    <property type="protein sequence ID" value="KAG5842871.1"/>
    <property type="molecule type" value="Genomic_DNA"/>
</dbReference>
<protein>
    <submittedName>
        <fullName evidence="2">Uncharacterized protein</fullName>
    </submittedName>
</protein>
<sequence>MDQRTQGGSASRPRPPAAPPGSGRRREWAGRRKRRSETRREREPPEAGGGAGAAARRRRRPAAVLHQGDQLLGGQRQAEDRPAGQAHEEAAQDPGELRVPARHPDLRQAGAGRRAGLPRGG</sequence>
<proteinExistence type="predicted"/>
<reference evidence="2" key="1">
    <citation type="submission" date="2021-01" db="EMBL/GenBank/DDBJ databases">
        <title>A chromosome-scale assembly of European eel, Anguilla anguilla.</title>
        <authorList>
            <person name="Henkel C."/>
            <person name="Jong-Raadsen S.A."/>
            <person name="Dufour S."/>
            <person name="Weltzien F.-A."/>
            <person name="Palstra A.P."/>
            <person name="Pelster B."/>
            <person name="Spaink H.P."/>
            <person name="Van Den Thillart G.E."/>
            <person name="Jansen H."/>
            <person name="Zahm M."/>
            <person name="Klopp C."/>
            <person name="Cedric C."/>
            <person name="Louis A."/>
            <person name="Berthelot C."/>
            <person name="Parey E."/>
            <person name="Roest Crollius H."/>
            <person name="Montfort J."/>
            <person name="Robinson-Rechavi M."/>
            <person name="Bucao C."/>
            <person name="Bouchez O."/>
            <person name="Gislard M."/>
            <person name="Lluch J."/>
            <person name="Milhes M."/>
            <person name="Lampietro C."/>
            <person name="Lopez Roques C."/>
            <person name="Donnadieu C."/>
            <person name="Braasch I."/>
            <person name="Desvignes T."/>
            <person name="Postlethwait J."/>
            <person name="Bobe J."/>
            <person name="Guiguen Y."/>
            <person name="Dirks R."/>
        </authorList>
    </citation>
    <scope>NUCLEOTIDE SEQUENCE</scope>
    <source>
        <strain evidence="2">Tag_6206</strain>
        <tissue evidence="2">Liver</tissue>
    </source>
</reference>
<keyword evidence="3" id="KW-1185">Reference proteome</keyword>
<accession>A0A9D3M6S2</accession>
<feature type="compositionally biased region" description="Basic and acidic residues" evidence="1">
    <location>
        <begin position="77"/>
        <end position="90"/>
    </location>
</feature>
<feature type="non-terminal residue" evidence="2">
    <location>
        <position position="121"/>
    </location>
</feature>
<name>A0A9D3M6S2_ANGAN</name>
<gene>
    <name evidence="2" type="ORF">ANANG_G00182350</name>
</gene>
<comment type="caution">
    <text evidence="2">The sequence shown here is derived from an EMBL/GenBank/DDBJ whole genome shotgun (WGS) entry which is preliminary data.</text>
</comment>
<feature type="region of interest" description="Disordered" evidence="1">
    <location>
        <begin position="1"/>
        <end position="121"/>
    </location>
</feature>
<organism evidence="2 3">
    <name type="scientific">Anguilla anguilla</name>
    <name type="common">European freshwater eel</name>
    <name type="synonym">Muraena anguilla</name>
    <dbReference type="NCBI Taxonomy" id="7936"/>
    <lineage>
        <taxon>Eukaryota</taxon>
        <taxon>Metazoa</taxon>
        <taxon>Chordata</taxon>
        <taxon>Craniata</taxon>
        <taxon>Vertebrata</taxon>
        <taxon>Euteleostomi</taxon>
        <taxon>Actinopterygii</taxon>
        <taxon>Neopterygii</taxon>
        <taxon>Teleostei</taxon>
        <taxon>Anguilliformes</taxon>
        <taxon>Anguillidae</taxon>
        <taxon>Anguilla</taxon>
    </lineage>
</organism>
<evidence type="ECO:0000313" key="3">
    <source>
        <dbReference type="Proteomes" id="UP001044222"/>
    </source>
</evidence>
<dbReference type="AlphaFoldDB" id="A0A9D3M6S2"/>
<evidence type="ECO:0000256" key="1">
    <source>
        <dbReference type="SAM" id="MobiDB-lite"/>
    </source>
</evidence>
<dbReference type="Proteomes" id="UP001044222">
    <property type="component" value="Chromosome 9"/>
</dbReference>
<evidence type="ECO:0000313" key="2">
    <source>
        <dbReference type="EMBL" id="KAG5842871.1"/>
    </source>
</evidence>